<organism evidence="2 3">
    <name type="scientific">Novosphingobium chloroacetimidivorans</name>
    <dbReference type="NCBI Taxonomy" id="1428314"/>
    <lineage>
        <taxon>Bacteria</taxon>
        <taxon>Pseudomonadati</taxon>
        <taxon>Pseudomonadota</taxon>
        <taxon>Alphaproteobacteria</taxon>
        <taxon>Sphingomonadales</taxon>
        <taxon>Sphingomonadaceae</taxon>
        <taxon>Novosphingobium</taxon>
    </lineage>
</organism>
<dbReference type="PANTHER" id="PTHR48475">
    <property type="entry name" value="RIBONUCLEASE H"/>
    <property type="match status" value="1"/>
</dbReference>
<dbReference type="RefSeq" id="WP_312857020.1">
    <property type="nucleotide sequence ID" value="NZ_JACHLR010000005.1"/>
</dbReference>
<protein>
    <submittedName>
        <fullName evidence="2">Ribonuclease HI</fullName>
        <ecNumber evidence="2">3.1.26.4</ecNumber>
    </submittedName>
</protein>
<feature type="domain" description="RNase H type-1" evidence="1">
    <location>
        <begin position="5"/>
        <end position="131"/>
    </location>
</feature>
<dbReference type="GO" id="GO:0004523">
    <property type="term" value="F:RNA-DNA hybrid ribonuclease activity"/>
    <property type="evidence" value="ECO:0007669"/>
    <property type="project" value="UniProtKB-EC"/>
</dbReference>
<dbReference type="AlphaFoldDB" id="A0A7W7NVJ6"/>
<dbReference type="PANTHER" id="PTHR48475:SF1">
    <property type="entry name" value="RNASE H TYPE-1 DOMAIN-CONTAINING PROTEIN"/>
    <property type="match status" value="1"/>
</dbReference>
<name>A0A7W7NVJ6_9SPHN</name>
<dbReference type="InterPro" id="IPR012337">
    <property type="entry name" value="RNaseH-like_sf"/>
</dbReference>
<evidence type="ECO:0000313" key="2">
    <source>
        <dbReference type="EMBL" id="MBB4858336.1"/>
    </source>
</evidence>
<gene>
    <name evidence="2" type="ORF">HNO88_001655</name>
</gene>
<evidence type="ECO:0000259" key="1">
    <source>
        <dbReference type="PROSITE" id="PS50879"/>
    </source>
</evidence>
<dbReference type="Pfam" id="PF13456">
    <property type="entry name" value="RVT_3"/>
    <property type="match status" value="1"/>
</dbReference>
<proteinExistence type="predicted"/>
<keyword evidence="3" id="KW-1185">Reference proteome</keyword>
<comment type="caution">
    <text evidence="2">The sequence shown here is derived from an EMBL/GenBank/DDBJ whole genome shotgun (WGS) entry which is preliminary data.</text>
</comment>
<keyword evidence="2" id="KW-0378">Hydrolase</keyword>
<accession>A0A7W7NVJ6</accession>
<sequence>MPSHPSERRTFHFDGGCAPNPGPMHAAVVSRGVAWFRDDQGYGDNNQAEWLALLMAMELADAQACTDILLVGDSALVIAQASGRQKCRSPHLAPYLARFHQAAAGFARVGLRHVPRTKNLAGIALARRGLF</sequence>
<dbReference type="EC" id="3.1.26.4" evidence="2"/>
<dbReference type="SUPFAM" id="SSF53098">
    <property type="entry name" value="Ribonuclease H-like"/>
    <property type="match status" value="1"/>
</dbReference>
<dbReference type="Proteomes" id="UP000555448">
    <property type="component" value="Unassembled WGS sequence"/>
</dbReference>
<dbReference type="EMBL" id="JACHLR010000005">
    <property type="protein sequence ID" value="MBB4858336.1"/>
    <property type="molecule type" value="Genomic_DNA"/>
</dbReference>
<evidence type="ECO:0000313" key="3">
    <source>
        <dbReference type="Proteomes" id="UP000555448"/>
    </source>
</evidence>
<dbReference type="GO" id="GO:0003676">
    <property type="term" value="F:nucleic acid binding"/>
    <property type="evidence" value="ECO:0007669"/>
    <property type="project" value="InterPro"/>
</dbReference>
<dbReference type="InterPro" id="IPR002156">
    <property type="entry name" value="RNaseH_domain"/>
</dbReference>
<dbReference type="Gene3D" id="3.30.420.10">
    <property type="entry name" value="Ribonuclease H-like superfamily/Ribonuclease H"/>
    <property type="match status" value="1"/>
</dbReference>
<dbReference type="InterPro" id="IPR036397">
    <property type="entry name" value="RNaseH_sf"/>
</dbReference>
<dbReference type="CDD" id="cd09279">
    <property type="entry name" value="RNase_HI_like"/>
    <property type="match status" value="1"/>
</dbReference>
<dbReference type="PROSITE" id="PS50879">
    <property type="entry name" value="RNASE_H_1"/>
    <property type="match status" value="1"/>
</dbReference>
<reference evidence="2 3" key="1">
    <citation type="submission" date="2020-08" db="EMBL/GenBank/DDBJ databases">
        <title>Functional genomics of gut bacteria from endangered species of beetles.</title>
        <authorList>
            <person name="Carlos-Shanley C."/>
        </authorList>
    </citation>
    <scope>NUCLEOTIDE SEQUENCE [LARGE SCALE GENOMIC DNA]</scope>
    <source>
        <strain evidence="2 3">S00245</strain>
    </source>
</reference>